<keyword evidence="4 7" id="KW-0812">Transmembrane</keyword>
<comment type="similarity">
    <text evidence="2 7">Belongs to the DedA family.</text>
</comment>
<feature type="transmembrane region" description="Helical" evidence="7">
    <location>
        <begin position="156"/>
        <end position="176"/>
    </location>
</feature>
<gene>
    <name evidence="9" type="ORF">LRP49_02965</name>
</gene>
<dbReference type="InterPro" id="IPR032816">
    <property type="entry name" value="VTT_dom"/>
</dbReference>
<protein>
    <submittedName>
        <fullName evidence="9">DedA family protein</fullName>
    </submittedName>
</protein>
<evidence type="ECO:0000256" key="4">
    <source>
        <dbReference type="ARBA" id="ARBA00022692"/>
    </source>
</evidence>
<dbReference type="PANTHER" id="PTHR30353">
    <property type="entry name" value="INNER MEMBRANE PROTEIN DEDA-RELATED"/>
    <property type="match status" value="1"/>
</dbReference>
<dbReference type="Proteomes" id="UP001149821">
    <property type="component" value="Unassembled WGS sequence"/>
</dbReference>
<feature type="transmembrane region" description="Helical" evidence="7">
    <location>
        <begin position="20"/>
        <end position="39"/>
    </location>
</feature>
<name>A0ABT5QGP9_9GAMM</name>
<evidence type="ECO:0000313" key="9">
    <source>
        <dbReference type="EMBL" id="MDD1780152.1"/>
    </source>
</evidence>
<comment type="caution">
    <text evidence="9">The sequence shown here is derived from an EMBL/GenBank/DDBJ whole genome shotgun (WGS) entry which is preliminary data.</text>
</comment>
<accession>A0ABT5QGP9</accession>
<evidence type="ECO:0000259" key="8">
    <source>
        <dbReference type="Pfam" id="PF09335"/>
    </source>
</evidence>
<keyword evidence="3 7" id="KW-1003">Cell membrane</keyword>
<evidence type="ECO:0000313" key="10">
    <source>
        <dbReference type="Proteomes" id="UP001149821"/>
    </source>
</evidence>
<keyword evidence="5 7" id="KW-1133">Transmembrane helix</keyword>
<reference evidence="9" key="1">
    <citation type="submission" date="2021-12" db="EMBL/GenBank/DDBJ databases">
        <title>Enterovibrio ZSDZ35 sp. nov. and Enterovibrio ZSDZ42 sp. nov., isolated from coastal seawater in Qingdao.</title>
        <authorList>
            <person name="Zhang P."/>
        </authorList>
    </citation>
    <scope>NUCLEOTIDE SEQUENCE</scope>
    <source>
        <strain evidence="9">ZSDZ35</strain>
    </source>
</reference>
<dbReference type="RefSeq" id="WP_274140115.1">
    <property type="nucleotide sequence ID" value="NZ_JAJUBB010000002.1"/>
</dbReference>
<evidence type="ECO:0000256" key="1">
    <source>
        <dbReference type="ARBA" id="ARBA00004651"/>
    </source>
</evidence>
<dbReference type="InterPro" id="IPR032818">
    <property type="entry name" value="DedA-like"/>
</dbReference>
<dbReference type="PANTHER" id="PTHR30353:SF11">
    <property type="entry name" value="INNER MEMBRANE PROTEIN YQJA"/>
    <property type="match status" value="1"/>
</dbReference>
<comment type="subcellular location">
    <subcellularLocation>
        <location evidence="1 7">Cell membrane</location>
        <topology evidence="1 7">Multi-pass membrane protein</topology>
    </subcellularLocation>
</comment>
<dbReference type="Pfam" id="PF09335">
    <property type="entry name" value="VTT_dom"/>
    <property type="match status" value="1"/>
</dbReference>
<proteinExistence type="inferred from homology"/>
<dbReference type="EMBL" id="JAJUBB010000002">
    <property type="protein sequence ID" value="MDD1780152.1"/>
    <property type="molecule type" value="Genomic_DNA"/>
</dbReference>
<feature type="transmembrane region" description="Helical" evidence="7">
    <location>
        <begin position="70"/>
        <end position="89"/>
    </location>
</feature>
<evidence type="ECO:0000256" key="7">
    <source>
        <dbReference type="RuleBase" id="RU367016"/>
    </source>
</evidence>
<sequence length="225" mass="24434">MLESIQEVLAALWRQDFNALLAPGSAVFIYLIIVTFIGLESAFLPAAPLPCDSVVVLAGSLAAVGVLNPLAVVTLLIAAASVGSWLAFLQGRWLNRLPRVNRWLSRVPPHTMKTVDRLLCRHGVIALFCARFVPGARSITPMMMGARVNNVTRFHYFSWFSATLWVCLLVGIGFLLPSLPEPLSRTATSGLMLAPIVSLLLPILVLLKLRLKKQPSSAPITSGEI</sequence>
<evidence type="ECO:0000256" key="5">
    <source>
        <dbReference type="ARBA" id="ARBA00022989"/>
    </source>
</evidence>
<organism evidence="9 10">
    <name type="scientific">Enterovibrio qingdaonensis</name>
    <dbReference type="NCBI Taxonomy" id="2899818"/>
    <lineage>
        <taxon>Bacteria</taxon>
        <taxon>Pseudomonadati</taxon>
        <taxon>Pseudomonadota</taxon>
        <taxon>Gammaproteobacteria</taxon>
        <taxon>Vibrionales</taxon>
        <taxon>Vibrionaceae</taxon>
        <taxon>Enterovibrio</taxon>
    </lineage>
</organism>
<evidence type="ECO:0000256" key="2">
    <source>
        <dbReference type="ARBA" id="ARBA00010792"/>
    </source>
</evidence>
<feature type="domain" description="VTT" evidence="8">
    <location>
        <begin position="61"/>
        <end position="173"/>
    </location>
</feature>
<evidence type="ECO:0000256" key="6">
    <source>
        <dbReference type="ARBA" id="ARBA00023136"/>
    </source>
</evidence>
<keyword evidence="6 7" id="KW-0472">Membrane</keyword>
<evidence type="ECO:0000256" key="3">
    <source>
        <dbReference type="ARBA" id="ARBA00022475"/>
    </source>
</evidence>
<feature type="transmembrane region" description="Helical" evidence="7">
    <location>
        <begin position="188"/>
        <end position="207"/>
    </location>
</feature>
<keyword evidence="10" id="KW-1185">Reference proteome</keyword>